<dbReference type="RefSeq" id="WP_210220313.1">
    <property type="nucleotide sequence ID" value="NZ_CP072793.1"/>
</dbReference>
<keyword evidence="3" id="KW-1185">Reference proteome</keyword>
<protein>
    <submittedName>
        <fullName evidence="2">Helix-hairpin-helix domain-containing protein</fullName>
    </submittedName>
</protein>
<dbReference type="Pfam" id="PF14520">
    <property type="entry name" value="HHH_5"/>
    <property type="match status" value="1"/>
</dbReference>
<organism evidence="2 3">
    <name type="scientific">Thiothrix unzii</name>
    <dbReference type="NCBI Taxonomy" id="111769"/>
    <lineage>
        <taxon>Bacteria</taxon>
        <taxon>Pseudomonadati</taxon>
        <taxon>Pseudomonadota</taxon>
        <taxon>Gammaproteobacteria</taxon>
        <taxon>Thiotrichales</taxon>
        <taxon>Thiotrichaceae</taxon>
        <taxon>Thiothrix</taxon>
    </lineage>
</organism>
<dbReference type="KEGG" id="tun:J9260_07060"/>
<dbReference type="Proteomes" id="UP000672009">
    <property type="component" value="Chromosome"/>
</dbReference>
<accession>A0A975FC78</accession>
<evidence type="ECO:0000256" key="1">
    <source>
        <dbReference type="SAM" id="MobiDB-lite"/>
    </source>
</evidence>
<dbReference type="GO" id="GO:0000166">
    <property type="term" value="F:nucleotide binding"/>
    <property type="evidence" value="ECO:0007669"/>
    <property type="project" value="InterPro"/>
</dbReference>
<feature type="compositionally biased region" description="Basic residues" evidence="1">
    <location>
        <begin position="113"/>
        <end position="134"/>
    </location>
</feature>
<feature type="compositionally biased region" description="Basic residues" evidence="1">
    <location>
        <begin position="150"/>
        <end position="167"/>
    </location>
</feature>
<dbReference type="EMBL" id="CP072793">
    <property type="protein sequence ID" value="QTR54839.1"/>
    <property type="molecule type" value="Genomic_DNA"/>
</dbReference>
<dbReference type="Gene3D" id="1.10.150.20">
    <property type="entry name" value="5' to 3' exonuclease, C-terminal subdomain"/>
    <property type="match status" value="1"/>
</dbReference>
<sequence length="167" mass="17494">MEQDISNVKYVGQATATRLAEHGITTIEQLAAMDIEVLAAIPGIGATTAPLMLASAQALLPTTAIEAEAEEVAPVTSTDEPVLAAETVLEEADDDVSDDAFTEEEPAEVSDKKAKKADKKAKKALKKAAKKAKKQAKEAKKAERKAAKKADKKAKKAAKKAAKAAKA</sequence>
<evidence type="ECO:0000313" key="3">
    <source>
        <dbReference type="Proteomes" id="UP000672009"/>
    </source>
</evidence>
<evidence type="ECO:0000313" key="2">
    <source>
        <dbReference type="EMBL" id="QTR54839.1"/>
    </source>
</evidence>
<feature type="compositionally biased region" description="Basic and acidic residues" evidence="1">
    <location>
        <begin position="135"/>
        <end position="149"/>
    </location>
</feature>
<reference evidence="2" key="1">
    <citation type="submission" date="2021-04" db="EMBL/GenBank/DDBJ databases">
        <title>Genomics, taxonomy and metabolism of representatives of sulfur bacteria of the genus Thiothrix: Thiothrix fructosivorans QT, Thiothrix unzii A1T and three new species, Thiothrix subterranea sp. nov., Thiothrix litoralis sp. nov. and 'Candidatus Thiothrix anitrata' sp. nov.</title>
        <authorList>
            <person name="Ravin N.V."/>
            <person name="Smolyakov D."/>
            <person name="Rudenko T.S."/>
            <person name="Mardanov A.V."/>
            <person name="Beletsky A.V."/>
            <person name="Markov N.D."/>
            <person name="Fomenkov A.I."/>
            <person name="Roberts R.J."/>
            <person name="Karnachuk O.V."/>
            <person name="Novikov A."/>
            <person name="Grabovich M.Y."/>
        </authorList>
    </citation>
    <scope>NUCLEOTIDE SEQUENCE</scope>
    <source>
        <strain evidence="2">A1</strain>
    </source>
</reference>
<proteinExistence type="predicted"/>
<dbReference type="AlphaFoldDB" id="A0A975FC78"/>
<feature type="region of interest" description="Disordered" evidence="1">
    <location>
        <begin position="92"/>
        <end position="167"/>
    </location>
</feature>
<name>A0A975FC78_9GAMM</name>
<gene>
    <name evidence="2" type="ORF">J9260_07060</name>
</gene>
<dbReference type="SUPFAM" id="SSF47794">
    <property type="entry name" value="Rad51 N-terminal domain-like"/>
    <property type="match status" value="1"/>
</dbReference>
<dbReference type="InterPro" id="IPR010995">
    <property type="entry name" value="DNA_repair_Rad51/TF_NusA_a-hlx"/>
</dbReference>
<feature type="compositionally biased region" description="Acidic residues" evidence="1">
    <location>
        <begin position="92"/>
        <end position="108"/>
    </location>
</feature>